<dbReference type="PANTHER" id="PTHR42905">
    <property type="entry name" value="PHOSPHOENOLPYRUVATE CARBOXYLASE"/>
    <property type="match status" value="1"/>
</dbReference>
<dbReference type="GO" id="GO:0016829">
    <property type="term" value="F:lyase activity"/>
    <property type="evidence" value="ECO:0007669"/>
    <property type="project" value="UniProtKB-KW"/>
</dbReference>
<evidence type="ECO:0000256" key="1">
    <source>
        <dbReference type="ARBA" id="ARBA00022723"/>
    </source>
</evidence>
<dbReference type="CDD" id="cd00377">
    <property type="entry name" value="ICL_PEPM"/>
    <property type="match status" value="1"/>
</dbReference>
<dbReference type="InterPro" id="IPR039556">
    <property type="entry name" value="ICL/PEPM"/>
</dbReference>
<dbReference type="Gene3D" id="3.20.20.60">
    <property type="entry name" value="Phosphoenolpyruvate-binding domains"/>
    <property type="match status" value="1"/>
</dbReference>
<dbReference type="SUPFAM" id="SSF51621">
    <property type="entry name" value="Phosphoenolpyruvate/pyruvate domain"/>
    <property type="match status" value="1"/>
</dbReference>
<dbReference type="Proteomes" id="UP001305421">
    <property type="component" value="Chromosome"/>
</dbReference>
<evidence type="ECO:0000313" key="3">
    <source>
        <dbReference type="Proteomes" id="UP001305421"/>
    </source>
</evidence>
<dbReference type="Pfam" id="PF13714">
    <property type="entry name" value="PEP_mutase"/>
    <property type="match status" value="1"/>
</dbReference>
<keyword evidence="1" id="KW-0479">Metal-binding</keyword>
<dbReference type="RefSeq" id="WP_311183929.1">
    <property type="nucleotide sequence ID" value="NZ_CP115543.1"/>
</dbReference>
<protein>
    <submittedName>
        <fullName evidence="2">Isocitrate lyase/phosphoenolpyruvate mutase family protein</fullName>
    </submittedName>
</protein>
<gene>
    <name evidence="2" type="ORF">PDM28_04490</name>
</gene>
<dbReference type="InterPro" id="IPR040442">
    <property type="entry name" value="Pyrv_kinase-like_dom_sf"/>
</dbReference>
<evidence type="ECO:0000313" key="2">
    <source>
        <dbReference type="EMBL" id="WNH49581.1"/>
    </source>
</evidence>
<organism evidence="2 3">
    <name type="scientific">Stenotrophomonas aracearum</name>
    <dbReference type="NCBI Taxonomy" id="3003272"/>
    <lineage>
        <taxon>Bacteria</taxon>
        <taxon>Pseudomonadati</taxon>
        <taxon>Pseudomonadota</taxon>
        <taxon>Gammaproteobacteria</taxon>
        <taxon>Lysobacterales</taxon>
        <taxon>Lysobacteraceae</taxon>
        <taxon>Stenotrophomonas</taxon>
    </lineage>
</organism>
<keyword evidence="3" id="KW-1185">Reference proteome</keyword>
<keyword evidence="2" id="KW-0456">Lyase</keyword>
<reference evidence="2 3" key="1">
    <citation type="submission" date="2022-12" db="EMBL/GenBank/DDBJ databases">
        <title>Two new species, Stenotrophomonas aracearum and Stenotrophomonas oahuensis, isolated from Anthurium (Araceae family) in Hawaii.</title>
        <authorList>
            <person name="Chunag S.C."/>
            <person name="Dobhal S."/>
            <person name="Alvarez A."/>
            <person name="Arif M."/>
        </authorList>
    </citation>
    <scope>NUCLEOTIDE SEQUENCE [LARGE SCALE GENOMIC DNA]</scope>
    <source>
        <strain evidence="2 3">A5588</strain>
    </source>
</reference>
<dbReference type="PANTHER" id="PTHR42905:SF16">
    <property type="entry name" value="CARBOXYPHOSPHONOENOLPYRUVATE PHOSPHONOMUTASE-LIKE PROTEIN (AFU_ORTHOLOGUE AFUA_5G07230)"/>
    <property type="match status" value="1"/>
</dbReference>
<name>A0ABY9YFJ8_9GAMM</name>
<dbReference type="EMBL" id="CP115543">
    <property type="protein sequence ID" value="WNH49581.1"/>
    <property type="molecule type" value="Genomic_DNA"/>
</dbReference>
<accession>A0ABY9YFJ8</accession>
<proteinExistence type="predicted"/>
<sequence>MNDLHARFEALHHASELLVLPNAWDAGSARLAQEKGAQAVGTTSAAMAWSCGYPDGSALPEAALLQRVAEIVRATSIPITVDIENGYSDDPEQVAALASKLVEQGVVGINLEDGAGAPGLLVEKISAIHRALAGRPLFINARTDVYLRGMAEGEAAVRMSVERMQAYAAAGASGAFVPCVVQPAEMRAMADAVPLPLNVMWLPGLVGHADLVSAGVRRLSAGPALYVHAWAALAGATEAMLGGALAWPEGAPGYGELNRLFA</sequence>
<dbReference type="InterPro" id="IPR015813">
    <property type="entry name" value="Pyrv/PenolPyrv_kinase-like_dom"/>
</dbReference>